<dbReference type="InterPro" id="IPR011110">
    <property type="entry name" value="Reg_prop"/>
</dbReference>
<dbReference type="InterPro" id="IPR015943">
    <property type="entry name" value="WD40/YVTN_repeat-like_dom_sf"/>
</dbReference>
<dbReference type="Pfam" id="PF07494">
    <property type="entry name" value="Reg_prop"/>
    <property type="match status" value="3"/>
</dbReference>
<dbReference type="Gene3D" id="3.30.565.10">
    <property type="entry name" value="Histidine kinase-like ATPase, C-terminal domain"/>
    <property type="match status" value="1"/>
</dbReference>
<dbReference type="FunFam" id="3.30.565.10:FF:000006">
    <property type="entry name" value="Sensor histidine kinase WalK"/>
    <property type="match status" value="1"/>
</dbReference>
<evidence type="ECO:0000256" key="11">
    <source>
        <dbReference type="SAM" id="SignalP"/>
    </source>
</evidence>
<sequence length="1336" mass="151523">MKYLLRLLLLFIPGLFILNNSGTAQTFQHISEKPGAPQGLVYASAQDPTGFMWFATLSGIYKYDSHTFKHFVHNPKDSTSLASDYTKSLISDSNGNIWICTNKGLCLYKNATENFETFRPNSQDPSSVSSDLVHCVLEDRQKNIWIGTKKGLDRAEVKNGKIQFTHFLQSKSGSPSYAVQAIAMGRNQELWLATSNGLVWFDRGKTKIYKASTDTRLPLINDFRYIFNDHAGNIWLGINRGGLMRFSISSQTFELMSSFKSAAGDWPDLSGFTGGRPGRVWMATMSGLVDFDLKTHKAEWYVNNPASEQSLSDDVLMSIFKDRQGGLWIGNYYGGLDYMNTSVPAFSGWPFFTNRITNSTFNSAWMGLTPNQKPWLIAGDKSKIIQYDKNTNKTTIYNLSIEFARNFNHFFVDDHDMLWCGGGGKLYSYDIKKGATKAFPMPVHEGVPVEKDIVFTIMQDKHQKLWLGGPSGVSSFDKSALKFQKWGNDKGVTSFFEDSKGNVWFGANNHIGIIRNGRAYNERILLEKNPSTETNIKNEVWRICEDVKGRIWIASSKGLQYYNPQNKKFNSVNNNFHSLLKGIGDVQADKKGNLWIEAGDLIRFHPDYGTIQSYSHLDGLPRKAPLTLRGSQKNDQGILFFNTNQEMFSFDPEKVFTDKQPENIVISSLKLFNKDVKANDETAVLKKDVGSEKKLTFRHDQNIFTLDFALLSYARSHKNMYRYQLEGFDKVWTETSTPSATYMNLPLGTYTFQVKAANGDGFWVKDPLKIKITILPPWWKTWYAYLFYVLIAGGAIYAINRFFWLRSSFRKENALNQVKLDFFTNVSHEIRTHLALISGPLEKAYQNANADQTIGSYLTYARNNSDRLMLLVNELLDFRKIQNGNIQLRVAEHNVVRVIQTVVASFEHLAKEKNINTTVLSPDTRVMLWFDMAQMQKVFYNLLSNAYKFTPDGGKITVHIAELSNEVNISVEDNGKGMSQEHLKKLFTYYYQADSDKPGYGIGLALSKSIVEQHQGYLYAESSESSGETPGGTKMTIRLLTKNRHFTQAQLTPRATGHLDNVFSPVPEAHNSFDTPENTNKQTLLIIEDNDELRAFIKELFNAEYHILEAENGLRGLELANEHLPDIVLSDVMMPGMNGVEVCNQLKSAELTSHIPVVLLTARTQNEQVIEGLTFGADDYVFKPFDPRILELKLSNLIRLRGELKKRYQQTLLSDSSTSNSIAHDVNDAFINKLRAIVTQNISKTNFGVNEMASEAGMSVSVLYRKMKSLTDMTVNEFIKNIRLNEARKFLESGVYQVNEVATIVGFDDSKYFSKEFRKVFGKTPTEVRKQAPHKE</sequence>
<feature type="modified residue" description="4-aspartylphosphate" evidence="9">
    <location>
        <position position="1131"/>
    </location>
</feature>
<dbReference type="Gene3D" id="3.40.50.2300">
    <property type="match status" value="1"/>
</dbReference>
<keyword evidence="6" id="KW-0805">Transcription regulation</keyword>
<feature type="domain" description="Response regulatory" evidence="14">
    <location>
        <begin position="1083"/>
        <end position="1198"/>
    </location>
</feature>
<dbReference type="InterPro" id="IPR018062">
    <property type="entry name" value="HTH_AraC-typ_CS"/>
</dbReference>
<evidence type="ECO:0000259" key="12">
    <source>
        <dbReference type="PROSITE" id="PS01124"/>
    </source>
</evidence>
<protein>
    <recommendedName>
        <fullName evidence="2">histidine kinase</fullName>
        <ecNumber evidence="2">2.7.13.3</ecNumber>
    </recommendedName>
</protein>
<dbReference type="InterPro" id="IPR036890">
    <property type="entry name" value="HATPase_C_sf"/>
</dbReference>
<dbReference type="GO" id="GO:0003700">
    <property type="term" value="F:DNA-binding transcription factor activity"/>
    <property type="evidence" value="ECO:0007669"/>
    <property type="project" value="InterPro"/>
</dbReference>
<dbReference type="EC" id="2.7.13.3" evidence="2"/>
<dbReference type="SUPFAM" id="SSF55874">
    <property type="entry name" value="ATPase domain of HSP90 chaperone/DNA topoisomerase II/histidine kinase"/>
    <property type="match status" value="1"/>
</dbReference>
<dbReference type="SUPFAM" id="SSF47384">
    <property type="entry name" value="Homodimeric domain of signal transducing histidine kinase"/>
    <property type="match status" value="1"/>
</dbReference>
<dbReference type="PROSITE" id="PS50109">
    <property type="entry name" value="HIS_KIN"/>
    <property type="match status" value="1"/>
</dbReference>
<dbReference type="Proteomes" id="UP000256373">
    <property type="component" value="Unassembled WGS sequence"/>
</dbReference>
<evidence type="ECO:0000256" key="6">
    <source>
        <dbReference type="ARBA" id="ARBA00023015"/>
    </source>
</evidence>
<dbReference type="Pfam" id="PF12833">
    <property type="entry name" value="HTH_18"/>
    <property type="match status" value="1"/>
</dbReference>
<dbReference type="SUPFAM" id="SSF63829">
    <property type="entry name" value="Calcium-dependent phosphotriesterase"/>
    <property type="match status" value="3"/>
</dbReference>
<comment type="catalytic activity">
    <reaction evidence="1">
        <text>ATP + protein L-histidine = ADP + protein N-phospho-L-histidine.</text>
        <dbReference type="EC" id="2.7.13.3"/>
    </reaction>
</comment>
<dbReference type="Pfam" id="PF07495">
    <property type="entry name" value="Y_Y_Y"/>
    <property type="match status" value="1"/>
</dbReference>
<keyword evidence="10" id="KW-1133">Transmembrane helix</keyword>
<dbReference type="InterPro" id="IPR011006">
    <property type="entry name" value="CheY-like_superfamily"/>
</dbReference>
<feature type="domain" description="HTH araC/xylS-type" evidence="12">
    <location>
        <begin position="1232"/>
        <end position="1331"/>
    </location>
</feature>
<dbReference type="InterPro" id="IPR003661">
    <property type="entry name" value="HisK_dim/P_dom"/>
</dbReference>
<evidence type="ECO:0000259" key="13">
    <source>
        <dbReference type="PROSITE" id="PS50109"/>
    </source>
</evidence>
<feature type="chain" id="PRO_5017811719" description="histidine kinase" evidence="11">
    <location>
        <begin position="25"/>
        <end position="1336"/>
    </location>
</feature>
<evidence type="ECO:0000256" key="2">
    <source>
        <dbReference type="ARBA" id="ARBA00012438"/>
    </source>
</evidence>
<accession>A0A3D8Y6A6</accession>
<dbReference type="SMART" id="SM00387">
    <property type="entry name" value="HATPase_c"/>
    <property type="match status" value="1"/>
</dbReference>
<evidence type="ECO:0000256" key="1">
    <source>
        <dbReference type="ARBA" id="ARBA00000085"/>
    </source>
</evidence>
<dbReference type="EMBL" id="QNUL01000022">
    <property type="protein sequence ID" value="REA58234.1"/>
    <property type="molecule type" value="Genomic_DNA"/>
</dbReference>
<evidence type="ECO:0000313" key="16">
    <source>
        <dbReference type="Proteomes" id="UP000256373"/>
    </source>
</evidence>
<dbReference type="InterPro" id="IPR011123">
    <property type="entry name" value="Y_Y_Y"/>
</dbReference>
<dbReference type="InterPro" id="IPR004358">
    <property type="entry name" value="Sig_transdc_His_kin-like_C"/>
</dbReference>
<dbReference type="SMART" id="SM00388">
    <property type="entry name" value="HisKA"/>
    <property type="match status" value="1"/>
</dbReference>
<name>A0A3D8Y6A6_9BACT</name>
<evidence type="ECO:0000256" key="7">
    <source>
        <dbReference type="ARBA" id="ARBA00023125"/>
    </source>
</evidence>
<dbReference type="GO" id="GO:0043565">
    <property type="term" value="F:sequence-specific DNA binding"/>
    <property type="evidence" value="ECO:0007669"/>
    <property type="project" value="InterPro"/>
</dbReference>
<keyword evidence="10" id="KW-0472">Membrane</keyword>
<dbReference type="PRINTS" id="PR00344">
    <property type="entry name" value="BCTRLSENSOR"/>
</dbReference>
<keyword evidence="4" id="KW-0808">Transferase</keyword>
<dbReference type="CDD" id="cd17574">
    <property type="entry name" value="REC_OmpR"/>
    <property type="match status" value="1"/>
</dbReference>
<dbReference type="GO" id="GO:0000155">
    <property type="term" value="F:phosphorelay sensor kinase activity"/>
    <property type="evidence" value="ECO:0007669"/>
    <property type="project" value="InterPro"/>
</dbReference>
<dbReference type="SMART" id="SM00342">
    <property type="entry name" value="HTH_ARAC"/>
    <property type="match status" value="1"/>
</dbReference>
<dbReference type="InterPro" id="IPR003594">
    <property type="entry name" value="HATPase_dom"/>
</dbReference>
<evidence type="ECO:0000259" key="14">
    <source>
        <dbReference type="PROSITE" id="PS50110"/>
    </source>
</evidence>
<reference evidence="15 16" key="1">
    <citation type="submission" date="2018-07" db="EMBL/GenBank/DDBJ databases">
        <title>Dyadobacter roseus sp. nov., isolated from rose rhizosphere soil.</title>
        <authorList>
            <person name="Chen L."/>
        </authorList>
    </citation>
    <scope>NUCLEOTIDE SEQUENCE [LARGE SCALE GENOMIC DNA]</scope>
    <source>
        <strain evidence="15 16">RS19</strain>
    </source>
</reference>
<dbReference type="PANTHER" id="PTHR43547">
    <property type="entry name" value="TWO-COMPONENT HISTIDINE KINASE"/>
    <property type="match status" value="1"/>
</dbReference>
<evidence type="ECO:0000256" key="3">
    <source>
        <dbReference type="ARBA" id="ARBA00022553"/>
    </source>
</evidence>
<gene>
    <name evidence="15" type="ORF">DSL64_21755</name>
</gene>
<dbReference type="Pfam" id="PF00072">
    <property type="entry name" value="Response_reg"/>
    <property type="match status" value="1"/>
</dbReference>
<feature type="transmembrane region" description="Helical" evidence="10">
    <location>
        <begin position="782"/>
        <end position="803"/>
    </location>
</feature>
<dbReference type="Pfam" id="PF02518">
    <property type="entry name" value="HATPase_c"/>
    <property type="match status" value="1"/>
</dbReference>
<dbReference type="Gene3D" id="2.130.10.10">
    <property type="entry name" value="YVTN repeat-like/Quinoprotein amine dehydrogenase"/>
    <property type="match status" value="3"/>
</dbReference>
<dbReference type="SMART" id="SM00448">
    <property type="entry name" value="REC"/>
    <property type="match status" value="1"/>
</dbReference>
<dbReference type="PANTHER" id="PTHR43547:SF2">
    <property type="entry name" value="HYBRID SIGNAL TRANSDUCTION HISTIDINE KINASE C"/>
    <property type="match status" value="1"/>
</dbReference>
<keyword evidence="10" id="KW-0812">Transmembrane</keyword>
<dbReference type="PROSITE" id="PS50110">
    <property type="entry name" value="RESPONSE_REGULATORY"/>
    <property type="match status" value="1"/>
</dbReference>
<dbReference type="Pfam" id="PF00512">
    <property type="entry name" value="HisKA"/>
    <property type="match status" value="1"/>
</dbReference>
<dbReference type="InterPro" id="IPR009057">
    <property type="entry name" value="Homeodomain-like_sf"/>
</dbReference>
<dbReference type="Gene3D" id="1.10.287.130">
    <property type="match status" value="1"/>
</dbReference>
<dbReference type="Gene3D" id="1.10.10.60">
    <property type="entry name" value="Homeodomain-like"/>
    <property type="match status" value="1"/>
</dbReference>
<dbReference type="InterPro" id="IPR005467">
    <property type="entry name" value="His_kinase_dom"/>
</dbReference>
<keyword evidence="7" id="KW-0238">DNA-binding</keyword>
<dbReference type="SUPFAM" id="SSF52172">
    <property type="entry name" value="CheY-like"/>
    <property type="match status" value="1"/>
</dbReference>
<dbReference type="InterPro" id="IPR018060">
    <property type="entry name" value="HTH_AraC"/>
</dbReference>
<proteinExistence type="predicted"/>
<feature type="signal peptide" evidence="11">
    <location>
        <begin position="1"/>
        <end position="24"/>
    </location>
</feature>
<keyword evidence="16" id="KW-1185">Reference proteome</keyword>
<dbReference type="PROSITE" id="PS01124">
    <property type="entry name" value="HTH_ARAC_FAMILY_2"/>
    <property type="match status" value="1"/>
</dbReference>
<keyword evidence="8" id="KW-0804">Transcription</keyword>
<dbReference type="InterPro" id="IPR001789">
    <property type="entry name" value="Sig_transdc_resp-reg_receiver"/>
</dbReference>
<dbReference type="InterPro" id="IPR013783">
    <property type="entry name" value="Ig-like_fold"/>
</dbReference>
<evidence type="ECO:0000256" key="8">
    <source>
        <dbReference type="ARBA" id="ARBA00023163"/>
    </source>
</evidence>
<keyword evidence="5 15" id="KW-0418">Kinase</keyword>
<feature type="domain" description="Histidine kinase" evidence="13">
    <location>
        <begin position="825"/>
        <end position="1043"/>
    </location>
</feature>
<dbReference type="InterPro" id="IPR036097">
    <property type="entry name" value="HisK_dim/P_sf"/>
</dbReference>
<dbReference type="CDD" id="cd00082">
    <property type="entry name" value="HisKA"/>
    <property type="match status" value="1"/>
</dbReference>
<keyword evidence="3 9" id="KW-0597">Phosphoprotein</keyword>
<evidence type="ECO:0000256" key="4">
    <source>
        <dbReference type="ARBA" id="ARBA00022679"/>
    </source>
</evidence>
<evidence type="ECO:0000313" key="15">
    <source>
        <dbReference type="EMBL" id="REA58234.1"/>
    </source>
</evidence>
<evidence type="ECO:0000256" key="9">
    <source>
        <dbReference type="PROSITE-ProRule" id="PRU00169"/>
    </source>
</evidence>
<comment type="caution">
    <text evidence="15">The sequence shown here is derived from an EMBL/GenBank/DDBJ whole genome shotgun (WGS) entry which is preliminary data.</text>
</comment>
<dbReference type="Gene3D" id="2.60.40.10">
    <property type="entry name" value="Immunoglobulins"/>
    <property type="match status" value="1"/>
</dbReference>
<evidence type="ECO:0000256" key="10">
    <source>
        <dbReference type="SAM" id="Phobius"/>
    </source>
</evidence>
<dbReference type="FunFam" id="2.60.40.10:FF:000791">
    <property type="entry name" value="Two-component system sensor histidine kinase/response regulator"/>
    <property type="match status" value="1"/>
</dbReference>
<evidence type="ECO:0000256" key="5">
    <source>
        <dbReference type="ARBA" id="ARBA00022777"/>
    </source>
</evidence>
<dbReference type="PROSITE" id="PS00041">
    <property type="entry name" value="HTH_ARAC_FAMILY_1"/>
    <property type="match status" value="1"/>
</dbReference>
<organism evidence="15 16">
    <name type="scientific">Dyadobacter luteus</name>
    <dbReference type="NCBI Taxonomy" id="2259619"/>
    <lineage>
        <taxon>Bacteria</taxon>
        <taxon>Pseudomonadati</taxon>
        <taxon>Bacteroidota</taxon>
        <taxon>Cytophagia</taxon>
        <taxon>Cytophagales</taxon>
        <taxon>Spirosomataceae</taxon>
        <taxon>Dyadobacter</taxon>
    </lineage>
</organism>
<dbReference type="SUPFAM" id="SSF46689">
    <property type="entry name" value="Homeodomain-like"/>
    <property type="match status" value="1"/>
</dbReference>
<keyword evidence="11" id="KW-0732">Signal</keyword>